<accession>A0A5B3G2U2</accession>
<evidence type="ECO:0000313" key="3">
    <source>
        <dbReference type="EMBL" id="KAA2367923.1"/>
    </source>
</evidence>
<evidence type="ECO:0000313" key="4">
    <source>
        <dbReference type="Proteomes" id="UP000323567"/>
    </source>
</evidence>
<dbReference type="Proteomes" id="UP000323567">
    <property type="component" value="Unassembled WGS sequence"/>
</dbReference>
<keyword evidence="3" id="KW-0378">Hydrolase</keyword>
<dbReference type="InterPro" id="IPR051916">
    <property type="entry name" value="GPI-anchor_lipid_remodeler"/>
</dbReference>
<keyword evidence="3" id="KW-0255">Endonuclease</keyword>
<dbReference type="PANTHER" id="PTHR14859:SF15">
    <property type="entry name" value="ENDONUCLEASE_EXONUCLEASE_PHOSPHATASE DOMAIN-CONTAINING PROTEIN"/>
    <property type="match status" value="1"/>
</dbReference>
<evidence type="ECO:0000259" key="2">
    <source>
        <dbReference type="Pfam" id="PF03372"/>
    </source>
</evidence>
<evidence type="ECO:0000256" key="1">
    <source>
        <dbReference type="SAM" id="SignalP"/>
    </source>
</evidence>
<proteinExistence type="predicted"/>
<name>A0A5B3G2U2_9BACT</name>
<dbReference type="GO" id="GO:0006506">
    <property type="term" value="P:GPI anchor biosynthetic process"/>
    <property type="evidence" value="ECO:0007669"/>
    <property type="project" value="TreeGrafter"/>
</dbReference>
<dbReference type="InterPro" id="IPR036691">
    <property type="entry name" value="Endo/exonu/phosph_ase_sf"/>
</dbReference>
<organism evidence="3 4">
    <name type="scientific">Alistipes shahii</name>
    <dbReference type="NCBI Taxonomy" id="328814"/>
    <lineage>
        <taxon>Bacteria</taxon>
        <taxon>Pseudomonadati</taxon>
        <taxon>Bacteroidota</taxon>
        <taxon>Bacteroidia</taxon>
        <taxon>Bacteroidales</taxon>
        <taxon>Rikenellaceae</taxon>
        <taxon>Alistipes</taxon>
    </lineage>
</organism>
<dbReference type="InterPro" id="IPR005135">
    <property type="entry name" value="Endo/exonuclease/phosphatase"/>
</dbReference>
<comment type="caution">
    <text evidence="3">The sequence shown here is derived from an EMBL/GenBank/DDBJ whole genome shotgun (WGS) entry which is preliminary data.</text>
</comment>
<dbReference type="Pfam" id="PF03372">
    <property type="entry name" value="Exo_endo_phos"/>
    <property type="match status" value="1"/>
</dbReference>
<keyword evidence="1" id="KW-0732">Signal</keyword>
<dbReference type="EMBL" id="VVXK01000016">
    <property type="protein sequence ID" value="KAA2367923.1"/>
    <property type="molecule type" value="Genomic_DNA"/>
</dbReference>
<dbReference type="PROSITE" id="PS51257">
    <property type="entry name" value="PROKAR_LIPOPROTEIN"/>
    <property type="match status" value="1"/>
</dbReference>
<feature type="signal peptide" evidence="1">
    <location>
        <begin position="1"/>
        <end position="23"/>
    </location>
</feature>
<gene>
    <name evidence="3" type="ORF">F2Y13_10935</name>
</gene>
<feature type="chain" id="PRO_5023088792" evidence="1">
    <location>
        <begin position="24"/>
        <end position="290"/>
    </location>
</feature>
<dbReference type="SUPFAM" id="SSF56219">
    <property type="entry name" value="DNase I-like"/>
    <property type="match status" value="1"/>
</dbReference>
<reference evidence="3 4" key="1">
    <citation type="journal article" date="2019" name="Nat. Med.">
        <title>A library of human gut bacterial isolates paired with longitudinal multiomics data enables mechanistic microbiome research.</title>
        <authorList>
            <person name="Poyet M."/>
            <person name="Groussin M."/>
            <person name="Gibbons S.M."/>
            <person name="Avila-Pacheco J."/>
            <person name="Jiang X."/>
            <person name="Kearney S.M."/>
            <person name="Perrotta A.R."/>
            <person name="Berdy B."/>
            <person name="Zhao S."/>
            <person name="Lieberman T.D."/>
            <person name="Swanson P.K."/>
            <person name="Smith M."/>
            <person name="Roesemann S."/>
            <person name="Alexander J.E."/>
            <person name="Rich S.A."/>
            <person name="Livny J."/>
            <person name="Vlamakis H."/>
            <person name="Clish C."/>
            <person name="Bullock K."/>
            <person name="Deik A."/>
            <person name="Scott J."/>
            <person name="Pierce K.A."/>
            <person name="Xavier R.J."/>
            <person name="Alm E.J."/>
        </authorList>
    </citation>
    <scope>NUCLEOTIDE SEQUENCE [LARGE SCALE GENOMIC DNA]</scope>
    <source>
        <strain evidence="3 4">BIOML-A2</strain>
    </source>
</reference>
<sequence length="290" mass="32324">MLELMKKYLMTLLMLGLACNAAACMEDEPFYDTEIPPHVSIDNSKGEGVTRLVTYNVGIFNKYIKDDYQLIADMMKEIDADAICMNELDNNTNRTRHVYQLKHFASLMGSWDFEYGAAMPYDGGEYGEGVTTRKKAVNKFSVALPKGVGAEPRVLVVMEMEDYVICTSHLDHVSSEAQLGQVELITKTMKERYGDSGKPVFLGGDMNATPSSETGKLLQKDWEILTITGFGTFPSDNPSKCIDYIMQLKGTPKCEVVGSQILRWFKSGDVTKASDHLPVMLDIKLPAKNK</sequence>
<dbReference type="GO" id="GO:0004519">
    <property type="term" value="F:endonuclease activity"/>
    <property type="evidence" value="ECO:0007669"/>
    <property type="project" value="UniProtKB-KW"/>
</dbReference>
<dbReference type="Gene3D" id="3.60.10.10">
    <property type="entry name" value="Endonuclease/exonuclease/phosphatase"/>
    <property type="match status" value="1"/>
</dbReference>
<dbReference type="AlphaFoldDB" id="A0A5B3G2U2"/>
<dbReference type="PANTHER" id="PTHR14859">
    <property type="entry name" value="CALCOFLUOR WHITE HYPERSENSITIVE PROTEIN PRECURSOR"/>
    <property type="match status" value="1"/>
</dbReference>
<protein>
    <submittedName>
        <fullName evidence="3">Endonuclease</fullName>
    </submittedName>
</protein>
<dbReference type="GO" id="GO:0016020">
    <property type="term" value="C:membrane"/>
    <property type="evidence" value="ECO:0007669"/>
    <property type="project" value="GOC"/>
</dbReference>
<keyword evidence="3" id="KW-0540">Nuclease</keyword>
<feature type="domain" description="Endonuclease/exonuclease/phosphatase" evidence="2">
    <location>
        <begin position="53"/>
        <end position="256"/>
    </location>
</feature>